<dbReference type="Proteomes" id="UP000288859">
    <property type="component" value="Unassembled WGS sequence"/>
</dbReference>
<proteinExistence type="predicted"/>
<feature type="compositionally biased region" description="Low complexity" evidence="1">
    <location>
        <begin position="62"/>
        <end position="83"/>
    </location>
</feature>
<reference evidence="2 3" key="1">
    <citation type="submission" date="2017-03" db="EMBL/GenBank/DDBJ databases">
        <title>Genomes of endolithic fungi from Antarctica.</title>
        <authorList>
            <person name="Coleine C."/>
            <person name="Masonjones S."/>
            <person name="Stajich J.E."/>
        </authorList>
    </citation>
    <scope>NUCLEOTIDE SEQUENCE [LARGE SCALE GENOMIC DNA]</scope>
    <source>
        <strain evidence="2 3">CCFEE 6314</strain>
    </source>
</reference>
<feature type="compositionally biased region" description="Polar residues" evidence="1">
    <location>
        <begin position="236"/>
        <end position="245"/>
    </location>
</feature>
<protein>
    <submittedName>
        <fullName evidence="2">Uncharacterized protein</fullName>
    </submittedName>
</protein>
<sequence length="329" mass="36641">MPGHHSSLARFISPSQDVSLHTLSDPIIKSIGDGQYTTDQIKLLIQQKEHVRDIIMPHQQRPSTPSTATTSSSSSSSCIDDTLSTLPHSPTFSTTSTTSLDEEIRAAYDWKELNKTWMSDPLLPLSDSTTPAVLPQKLTLTTPRANSSIFKDCSYIVCHTCRPTYRERAIQSLPNILNNATRIPPTWELENRPVSDARVLARLRIPEKIAPRDITGDGWGEPPYNTNDSAPHPEQPASTPDTNSASDKHSVRKRSGFRQTVRRALARARGDDIADSCNLSQERLVDTLSASHRATRLAEWLRRQTRTMVMIHHNRSSDLLGSPAQVQIL</sequence>
<accession>A0A438NHF5</accession>
<evidence type="ECO:0000313" key="2">
    <source>
        <dbReference type="EMBL" id="RVX75156.1"/>
    </source>
</evidence>
<feature type="region of interest" description="Disordered" evidence="1">
    <location>
        <begin position="212"/>
        <end position="259"/>
    </location>
</feature>
<feature type="region of interest" description="Disordered" evidence="1">
    <location>
        <begin position="57"/>
        <end position="83"/>
    </location>
</feature>
<name>A0A438NHF5_EXOME</name>
<dbReference type="EMBL" id="NAJM01000003">
    <property type="protein sequence ID" value="RVX75156.1"/>
    <property type="molecule type" value="Genomic_DNA"/>
</dbReference>
<gene>
    <name evidence="2" type="ORF">B0A52_01433</name>
</gene>
<dbReference type="AlphaFoldDB" id="A0A438NHF5"/>
<comment type="caution">
    <text evidence="2">The sequence shown here is derived from an EMBL/GenBank/DDBJ whole genome shotgun (WGS) entry which is preliminary data.</text>
</comment>
<evidence type="ECO:0000256" key="1">
    <source>
        <dbReference type="SAM" id="MobiDB-lite"/>
    </source>
</evidence>
<evidence type="ECO:0000313" key="3">
    <source>
        <dbReference type="Proteomes" id="UP000288859"/>
    </source>
</evidence>
<dbReference type="OrthoDB" id="4776522at2759"/>
<feature type="compositionally biased region" description="Basic residues" evidence="1">
    <location>
        <begin position="250"/>
        <end position="259"/>
    </location>
</feature>
<organism evidence="2 3">
    <name type="scientific">Exophiala mesophila</name>
    <name type="common">Black yeast-like fungus</name>
    <dbReference type="NCBI Taxonomy" id="212818"/>
    <lineage>
        <taxon>Eukaryota</taxon>
        <taxon>Fungi</taxon>
        <taxon>Dikarya</taxon>
        <taxon>Ascomycota</taxon>
        <taxon>Pezizomycotina</taxon>
        <taxon>Eurotiomycetes</taxon>
        <taxon>Chaetothyriomycetidae</taxon>
        <taxon>Chaetothyriales</taxon>
        <taxon>Herpotrichiellaceae</taxon>
        <taxon>Exophiala</taxon>
    </lineage>
</organism>